<protein>
    <submittedName>
        <fullName evidence="2">LORF2 protein</fullName>
    </submittedName>
</protein>
<feature type="non-terminal residue" evidence="2">
    <location>
        <position position="1"/>
    </location>
</feature>
<comment type="caution">
    <text evidence="2">The sequence shown here is derived from an EMBL/GenBank/DDBJ whole genome shotgun (WGS) entry which is preliminary data.</text>
</comment>
<keyword evidence="1" id="KW-0812">Transmembrane</keyword>
<dbReference type="EMBL" id="VOAJ01003289">
    <property type="protein sequence ID" value="KAF0880162.1"/>
    <property type="molecule type" value="Genomic_DNA"/>
</dbReference>
<name>A0A6G1AX78_CROCR</name>
<reference evidence="2 3" key="1">
    <citation type="submission" date="2019-11" db="EMBL/GenBank/DDBJ databases">
        <authorList>
            <person name="Yang C."/>
            <person name="Li F."/>
        </authorList>
    </citation>
    <scope>NUCLEOTIDE SEQUENCE [LARGE SCALE GENOMIC DNA]</scope>
    <source>
        <strain evidence="2">KB4526</strain>
        <tissue evidence="2">Muscle</tissue>
    </source>
</reference>
<keyword evidence="3" id="KW-1185">Reference proteome</keyword>
<proteinExistence type="predicted"/>
<feature type="transmembrane region" description="Helical" evidence="1">
    <location>
        <begin position="32"/>
        <end position="50"/>
    </location>
</feature>
<keyword evidence="1" id="KW-1133">Transmembrane helix</keyword>
<organism evidence="2 3">
    <name type="scientific">Crocuta crocuta</name>
    <name type="common">Spotted hyena</name>
    <dbReference type="NCBI Taxonomy" id="9678"/>
    <lineage>
        <taxon>Eukaryota</taxon>
        <taxon>Metazoa</taxon>
        <taxon>Chordata</taxon>
        <taxon>Craniata</taxon>
        <taxon>Vertebrata</taxon>
        <taxon>Euteleostomi</taxon>
        <taxon>Mammalia</taxon>
        <taxon>Eutheria</taxon>
        <taxon>Laurasiatheria</taxon>
        <taxon>Carnivora</taxon>
        <taxon>Feliformia</taxon>
        <taxon>Hyaenidae</taxon>
        <taxon>Crocuta</taxon>
    </lineage>
</organism>
<dbReference type="Proteomes" id="UP000475037">
    <property type="component" value="Unassembled WGS sequence"/>
</dbReference>
<evidence type="ECO:0000313" key="3">
    <source>
        <dbReference type="Proteomes" id="UP000475037"/>
    </source>
</evidence>
<evidence type="ECO:0000256" key="1">
    <source>
        <dbReference type="SAM" id="Phobius"/>
    </source>
</evidence>
<keyword evidence="1" id="KW-0472">Membrane</keyword>
<accession>A0A6G1AX78</accession>
<feature type="non-terminal residue" evidence="2">
    <location>
        <position position="83"/>
    </location>
</feature>
<evidence type="ECO:0000313" key="2">
    <source>
        <dbReference type="EMBL" id="KAF0880162.1"/>
    </source>
</evidence>
<sequence length="83" mass="10032">TSMFIAALLTIAKVQKESKCPLTDDWIKKLWWLWCTYTYIYIYTLMEYYLAIKMNEIFPFATMWMELECITLSKISQRKISII</sequence>
<dbReference type="AlphaFoldDB" id="A0A6G1AX78"/>
<gene>
    <name evidence="2" type="ORF">FOF47_R07919</name>
</gene>